<organism evidence="4 5">
    <name type="scientific">Rotaria socialis</name>
    <dbReference type="NCBI Taxonomy" id="392032"/>
    <lineage>
        <taxon>Eukaryota</taxon>
        <taxon>Metazoa</taxon>
        <taxon>Spiralia</taxon>
        <taxon>Gnathifera</taxon>
        <taxon>Rotifera</taxon>
        <taxon>Eurotatoria</taxon>
        <taxon>Bdelloidea</taxon>
        <taxon>Philodinida</taxon>
        <taxon>Philodinidae</taxon>
        <taxon>Rotaria</taxon>
    </lineage>
</organism>
<protein>
    <recommendedName>
        <fullName evidence="2">CCHC-type domain-containing protein</fullName>
    </recommendedName>
</protein>
<evidence type="ECO:0000313" key="3">
    <source>
        <dbReference type="EMBL" id="CAF4522188.1"/>
    </source>
</evidence>
<name>A0A822BFM8_9BILA</name>
<dbReference type="InterPro" id="IPR036875">
    <property type="entry name" value="Znf_CCHC_sf"/>
</dbReference>
<evidence type="ECO:0000256" key="1">
    <source>
        <dbReference type="PROSITE-ProRule" id="PRU00047"/>
    </source>
</evidence>
<dbReference type="InterPro" id="IPR001878">
    <property type="entry name" value="Znf_CCHC"/>
</dbReference>
<accession>A0A822BFM8</accession>
<comment type="caution">
    <text evidence="4">The sequence shown here is derived from an EMBL/GenBank/DDBJ whole genome shotgun (WGS) entry which is preliminary data.</text>
</comment>
<proteinExistence type="predicted"/>
<dbReference type="GO" id="GO:0003676">
    <property type="term" value="F:nucleic acid binding"/>
    <property type="evidence" value="ECO:0007669"/>
    <property type="project" value="InterPro"/>
</dbReference>
<gene>
    <name evidence="3" type="ORF">HFQ381_LOCUS29197</name>
    <name evidence="4" type="ORF">QYT958_LOCUS39681</name>
</gene>
<dbReference type="GO" id="GO:0008270">
    <property type="term" value="F:zinc ion binding"/>
    <property type="evidence" value="ECO:0007669"/>
    <property type="project" value="UniProtKB-KW"/>
</dbReference>
<keyword evidence="1" id="KW-0862">Zinc</keyword>
<reference evidence="4" key="1">
    <citation type="submission" date="2021-02" db="EMBL/GenBank/DDBJ databases">
        <authorList>
            <person name="Nowell W R."/>
        </authorList>
    </citation>
    <scope>NUCLEOTIDE SEQUENCE</scope>
</reference>
<dbReference type="Gene3D" id="4.10.60.10">
    <property type="entry name" value="Zinc finger, CCHC-type"/>
    <property type="match status" value="1"/>
</dbReference>
<evidence type="ECO:0000259" key="2">
    <source>
        <dbReference type="PROSITE" id="PS50158"/>
    </source>
</evidence>
<evidence type="ECO:0000313" key="5">
    <source>
        <dbReference type="Proteomes" id="UP000663848"/>
    </source>
</evidence>
<dbReference type="PROSITE" id="PS50158">
    <property type="entry name" value="ZF_CCHC"/>
    <property type="match status" value="1"/>
</dbReference>
<dbReference type="AlphaFoldDB" id="A0A822BFM8"/>
<sequence length="92" mass="10533">MHEKKKLDRLVTTSVNETDSAIVGTAAFNNTFHSNVAMDNTEHFNNTSNTSSKLYFNKAYSSRSLRCYQCNKVGHIARNCWVTKNIKGAQWW</sequence>
<evidence type="ECO:0000313" key="4">
    <source>
        <dbReference type="EMBL" id="CAF5017853.1"/>
    </source>
</evidence>
<dbReference type="Proteomes" id="UP000663848">
    <property type="component" value="Unassembled WGS sequence"/>
</dbReference>
<dbReference type="SUPFAM" id="SSF57756">
    <property type="entry name" value="Retrovirus zinc finger-like domains"/>
    <property type="match status" value="1"/>
</dbReference>
<dbReference type="SMART" id="SM00343">
    <property type="entry name" value="ZnF_C2HC"/>
    <property type="match status" value="1"/>
</dbReference>
<keyword evidence="1" id="KW-0479">Metal-binding</keyword>
<dbReference type="EMBL" id="CAJOBR010037804">
    <property type="protein sequence ID" value="CAF5017853.1"/>
    <property type="molecule type" value="Genomic_DNA"/>
</dbReference>
<dbReference type="Proteomes" id="UP000663851">
    <property type="component" value="Unassembled WGS sequence"/>
</dbReference>
<feature type="domain" description="CCHC-type" evidence="2">
    <location>
        <begin position="66"/>
        <end position="80"/>
    </location>
</feature>
<dbReference type="EMBL" id="CAJOBO010004481">
    <property type="protein sequence ID" value="CAF4522188.1"/>
    <property type="molecule type" value="Genomic_DNA"/>
</dbReference>
<dbReference type="Pfam" id="PF00098">
    <property type="entry name" value="zf-CCHC"/>
    <property type="match status" value="1"/>
</dbReference>
<keyword evidence="1" id="KW-0863">Zinc-finger</keyword>